<evidence type="ECO:0000313" key="1">
    <source>
        <dbReference type="EMBL" id="GAG51903.1"/>
    </source>
</evidence>
<comment type="caution">
    <text evidence="1">The sequence shown here is derived from an EMBL/GenBank/DDBJ whole genome shotgun (WGS) entry which is preliminary data.</text>
</comment>
<protein>
    <submittedName>
        <fullName evidence="1">Uncharacterized protein</fullName>
    </submittedName>
</protein>
<name>X0YUA5_9ZZZZ</name>
<reference evidence="1" key="1">
    <citation type="journal article" date="2014" name="Front. Microbiol.">
        <title>High frequency of phylogenetically diverse reductive dehalogenase-homologous genes in deep subseafloor sedimentary metagenomes.</title>
        <authorList>
            <person name="Kawai M."/>
            <person name="Futagami T."/>
            <person name="Toyoda A."/>
            <person name="Takaki Y."/>
            <person name="Nishi S."/>
            <person name="Hori S."/>
            <person name="Arai W."/>
            <person name="Tsubouchi T."/>
            <person name="Morono Y."/>
            <person name="Uchiyama I."/>
            <person name="Ito T."/>
            <person name="Fujiyama A."/>
            <person name="Inagaki F."/>
            <person name="Takami H."/>
        </authorList>
    </citation>
    <scope>NUCLEOTIDE SEQUENCE</scope>
    <source>
        <strain evidence="1">Expedition CK06-06</strain>
    </source>
</reference>
<proteinExistence type="predicted"/>
<feature type="non-terminal residue" evidence="1">
    <location>
        <position position="32"/>
    </location>
</feature>
<gene>
    <name evidence="1" type="ORF">S01H1_75845</name>
</gene>
<dbReference type="AlphaFoldDB" id="X0YUA5"/>
<sequence length="32" mass="3774">MTEYEKLLDEAYNKVKQVNVSSDRFEIPKIEG</sequence>
<accession>X0YUA5</accession>
<organism evidence="1">
    <name type="scientific">marine sediment metagenome</name>
    <dbReference type="NCBI Taxonomy" id="412755"/>
    <lineage>
        <taxon>unclassified sequences</taxon>
        <taxon>metagenomes</taxon>
        <taxon>ecological metagenomes</taxon>
    </lineage>
</organism>
<dbReference type="EMBL" id="BARS01050851">
    <property type="protein sequence ID" value="GAG51903.1"/>
    <property type="molecule type" value="Genomic_DNA"/>
</dbReference>